<evidence type="ECO:0000256" key="1">
    <source>
        <dbReference type="ARBA" id="ARBA00004651"/>
    </source>
</evidence>
<evidence type="ECO:0000256" key="6">
    <source>
        <dbReference type="ARBA" id="ARBA00022840"/>
    </source>
</evidence>
<feature type="transmembrane region" description="Helical" evidence="9">
    <location>
        <begin position="113"/>
        <end position="132"/>
    </location>
</feature>
<dbReference type="PROSITE" id="PS50929">
    <property type="entry name" value="ABC_TM1F"/>
    <property type="match status" value="1"/>
</dbReference>
<dbReference type="Gene3D" id="3.40.50.300">
    <property type="entry name" value="P-loop containing nucleotide triphosphate hydrolases"/>
    <property type="match status" value="1"/>
</dbReference>
<keyword evidence="6" id="KW-0067">ATP-binding</keyword>
<keyword evidence="2" id="KW-0813">Transport</keyword>
<name>A0A1F5TS77_9BACT</name>
<dbReference type="InterPro" id="IPR011527">
    <property type="entry name" value="ABC1_TM_dom"/>
</dbReference>
<dbReference type="Proteomes" id="UP000177939">
    <property type="component" value="Unassembled WGS sequence"/>
</dbReference>
<accession>A0A1F5TS77</accession>
<dbReference type="FunFam" id="3.40.50.300:FF:000221">
    <property type="entry name" value="Multidrug ABC transporter ATP-binding protein"/>
    <property type="match status" value="1"/>
</dbReference>
<dbReference type="GO" id="GO:0016887">
    <property type="term" value="F:ATP hydrolysis activity"/>
    <property type="evidence" value="ECO:0007669"/>
    <property type="project" value="InterPro"/>
</dbReference>
<dbReference type="PROSITE" id="PS00211">
    <property type="entry name" value="ABC_TRANSPORTER_1"/>
    <property type="match status" value="1"/>
</dbReference>
<evidence type="ECO:0000313" key="13">
    <source>
        <dbReference type="Proteomes" id="UP000177939"/>
    </source>
</evidence>
<keyword evidence="8 9" id="KW-0472">Membrane</keyword>
<feature type="transmembrane region" description="Helical" evidence="9">
    <location>
        <begin position="84"/>
        <end position="107"/>
    </location>
</feature>
<dbReference type="Pfam" id="PF00664">
    <property type="entry name" value="ABC_membrane"/>
    <property type="match status" value="1"/>
</dbReference>
<reference evidence="12 13" key="1">
    <citation type="journal article" date="2016" name="Nat. Commun.">
        <title>Thousands of microbial genomes shed light on interconnected biogeochemical processes in an aquifer system.</title>
        <authorList>
            <person name="Anantharaman K."/>
            <person name="Brown C.T."/>
            <person name="Hug L.A."/>
            <person name="Sharon I."/>
            <person name="Castelle C.J."/>
            <person name="Probst A.J."/>
            <person name="Thomas B.C."/>
            <person name="Singh A."/>
            <person name="Wilkins M.J."/>
            <person name="Karaoz U."/>
            <person name="Brodie E.L."/>
            <person name="Williams K.H."/>
            <person name="Hubbard S.S."/>
            <person name="Banfield J.F."/>
        </authorList>
    </citation>
    <scope>NUCLEOTIDE SEQUENCE [LARGE SCALE GENOMIC DNA]</scope>
</reference>
<evidence type="ECO:0000256" key="3">
    <source>
        <dbReference type="ARBA" id="ARBA00022475"/>
    </source>
</evidence>
<feature type="transmembrane region" description="Helical" evidence="9">
    <location>
        <begin position="12"/>
        <end position="30"/>
    </location>
</feature>
<evidence type="ECO:0000256" key="5">
    <source>
        <dbReference type="ARBA" id="ARBA00022741"/>
    </source>
</evidence>
<evidence type="ECO:0008006" key="14">
    <source>
        <dbReference type="Google" id="ProtNLM"/>
    </source>
</evidence>
<dbReference type="InterPro" id="IPR003439">
    <property type="entry name" value="ABC_transporter-like_ATP-bd"/>
</dbReference>
<keyword evidence="5" id="KW-0547">Nucleotide-binding</keyword>
<feature type="transmembrane region" description="Helical" evidence="9">
    <location>
        <begin position="210"/>
        <end position="236"/>
    </location>
</feature>
<comment type="caution">
    <text evidence="12">The sequence shown here is derived from an EMBL/GenBank/DDBJ whole genome shotgun (WGS) entry which is preliminary data.</text>
</comment>
<dbReference type="InterPro" id="IPR003593">
    <property type="entry name" value="AAA+_ATPase"/>
</dbReference>
<dbReference type="PANTHER" id="PTHR24221:SF654">
    <property type="entry name" value="ATP-BINDING CASSETTE SUB-FAMILY B MEMBER 6"/>
    <property type="match status" value="1"/>
</dbReference>
<feature type="non-terminal residue" evidence="12">
    <location>
        <position position="1"/>
    </location>
</feature>
<dbReference type="InterPro" id="IPR017871">
    <property type="entry name" value="ABC_transporter-like_CS"/>
</dbReference>
<dbReference type="SUPFAM" id="SSF52540">
    <property type="entry name" value="P-loop containing nucleoside triphosphate hydrolases"/>
    <property type="match status" value="1"/>
</dbReference>
<evidence type="ECO:0000256" key="2">
    <source>
        <dbReference type="ARBA" id="ARBA00022448"/>
    </source>
</evidence>
<protein>
    <recommendedName>
        <fullName evidence="14">ABC transporter ATP-binding protein</fullName>
    </recommendedName>
</protein>
<feature type="domain" description="ABC transporter" evidence="10">
    <location>
        <begin position="290"/>
        <end position="525"/>
    </location>
</feature>
<dbReference type="CDD" id="cd07346">
    <property type="entry name" value="ABC_6TM_exporters"/>
    <property type="match status" value="1"/>
</dbReference>
<dbReference type="SUPFAM" id="SSF90123">
    <property type="entry name" value="ABC transporter transmembrane region"/>
    <property type="match status" value="1"/>
</dbReference>
<evidence type="ECO:0000256" key="7">
    <source>
        <dbReference type="ARBA" id="ARBA00022989"/>
    </source>
</evidence>
<comment type="subcellular location">
    <subcellularLocation>
        <location evidence="1">Cell membrane</location>
        <topology evidence="1">Multi-pass membrane protein</topology>
    </subcellularLocation>
</comment>
<dbReference type="GO" id="GO:0005886">
    <property type="term" value="C:plasma membrane"/>
    <property type="evidence" value="ECO:0007669"/>
    <property type="project" value="UniProtKB-SubCell"/>
</dbReference>
<proteinExistence type="predicted"/>
<evidence type="ECO:0000313" key="12">
    <source>
        <dbReference type="EMBL" id="OGF41753.1"/>
    </source>
</evidence>
<feature type="domain" description="ABC transmembrane type-1" evidence="11">
    <location>
        <begin position="1"/>
        <end position="256"/>
    </location>
</feature>
<dbReference type="EMBL" id="MFGL01000001">
    <property type="protein sequence ID" value="OGF41753.1"/>
    <property type="molecule type" value="Genomic_DNA"/>
</dbReference>
<organism evidence="12 13">
    <name type="scientific">Candidatus Falkowbacteria bacterium RIFOXYC2_FULL_47_12</name>
    <dbReference type="NCBI Taxonomy" id="1798004"/>
    <lineage>
        <taxon>Bacteria</taxon>
        <taxon>Candidatus Falkowiibacteriota</taxon>
    </lineage>
</organism>
<evidence type="ECO:0000259" key="11">
    <source>
        <dbReference type="PROSITE" id="PS50929"/>
    </source>
</evidence>
<evidence type="ECO:0000256" key="4">
    <source>
        <dbReference type="ARBA" id="ARBA00022692"/>
    </source>
</evidence>
<dbReference type="GO" id="GO:0140359">
    <property type="term" value="F:ABC-type transporter activity"/>
    <property type="evidence" value="ECO:0007669"/>
    <property type="project" value="InterPro"/>
</dbReference>
<dbReference type="AlphaFoldDB" id="A0A1F5TS77"/>
<dbReference type="GO" id="GO:0034040">
    <property type="term" value="F:ATPase-coupled lipid transmembrane transporter activity"/>
    <property type="evidence" value="ECO:0007669"/>
    <property type="project" value="TreeGrafter"/>
</dbReference>
<gene>
    <name evidence="12" type="ORF">A2477_01040</name>
</gene>
<keyword evidence="4 9" id="KW-0812">Transmembrane</keyword>
<dbReference type="GO" id="GO:0005524">
    <property type="term" value="F:ATP binding"/>
    <property type="evidence" value="ECO:0007669"/>
    <property type="project" value="UniProtKB-KW"/>
</dbReference>
<dbReference type="InterPro" id="IPR039421">
    <property type="entry name" value="Type_1_exporter"/>
</dbReference>
<evidence type="ECO:0000259" key="10">
    <source>
        <dbReference type="PROSITE" id="PS50893"/>
    </source>
</evidence>
<dbReference type="PROSITE" id="PS50893">
    <property type="entry name" value="ABC_TRANSPORTER_2"/>
    <property type="match status" value="1"/>
</dbReference>
<dbReference type="Gene3D" id="1.20.1560.10">
    <property type="entry name" value="ABC transporter type 1, transmembrane domain"/>
    <property type="match status" value="1"/>
</dbReference>
<dbReference type="InterPro" id="IPR036640">
    <property type="entry name" value="ABC1_TM_sf"/>
</dbReference>
<keyword evidence="7 9" id="KW-1133">Transmembrane helix</keyword>
<dbReference type="SMART" id="SM00382">
    <property type="entry name" value="AAA"/>
    <property type="match status" value="1"/>
</dbReference>
<evidence type="ECO:0000256" key="9">
    <source>
        <dbReference type="SAM" id="Phobius"/>
    </source>
</evidence>
<keyword evidence="3" id="KW-1003">Cell membrane</keyword>
<dbReference type="InterPro" id="IPR027417">
    <property type="entry name" value="P-loop_NTPase"/>
</dbReference>
<evidence type="ECO:0000256" key="8">
    <source>
        <dbReference type="ARBA" id="ARBA00023136"/>
    </source>
</evidence>
<dbReference type="PANTHER" id="PTHR24221">
    <property type="entry name" value="ATP-BINDING CASSETTE SUB-FAMILY B"/>
    <property type="match status" value="1"/>
</dbReference>
<sequence>SFDVEKVQTLLLLIVGMFISEQIGSLVSYIRDRLIFNTLIEIEYYLPVRAQQKLVSLSLSYHERENTGNKITKIQRGVDKIDDLLANLSWEVVPTLIQLVATFVILLVVDWRFGVSFLLFAPLFILVTYRVNKKLYPIRKQRYKDYEDASGKLGQSIININTVQSFVQEKRETREYEHIQSMVRFNELKEWFSLLRTNVGRNFIIDTGRVSILLLGIYLVSIGQVTIGTLVFIITLSEKAYFSLYRLSRFYDKIEEGTEAVDRFMSVTNERPEIVNSAHGLKPKNIRGEIAFENLTFAYDESHEPALRDVNFSVKEGSTVALVGPSGGGKTTVVRMIYRHYDPQKGAVLLDGIDLRKYDLYHFRSAIAIVPQEVEIFNSSVRDNIAYAKPKATFAEVKRAAKIANADEFIHHLKDGYDTEVGERGIKLSGGQRQRLGIARAILADPKILIFDEATSNLDSRSEKLIQEAMERVARSRTVILIAHRLSTIRHADKILVFENGQLVEEGSHDELKDARGGMYARLLHLQQLGDVD</sequence>
<dbReference type="Pfam" id="PF00005">
    <property type="entry name" value="ABC_tran"/>
    <property type="match status" value="1"/>
</dbReference>